<evidence type="ECO:0000256" key="5">
    <source>
        <dbReference type="SAM" id="MobiDB-lite"/>
    </source>
</evidence>
<dbReference type="PANTHER" id="PTHR23111:SF40">
    <property type="entry name" value="RNA-BINDING PROTEIN INVOLVED IN HETEROCHROMATIN ASSEMBLY-RELATED"/>
    <property type="match status" value="1"/>
</dbReference>
<sequence>MFSSLLSALALALFLVPITILHPHPLALAPLHLCSLPAETTHHMLAYPPLTNHLDRNQAHTPTHTQPAAIRGDIDSFLSSRSRVVHISGLPPASVTGTFDSSGEKFISREALVDWISQNNARVIQVWGERPKTGDLLMSWWVVFESHQQARNVLRFNQTIAFNCRVSVLPASESDLRPFEKLVRMPARGDYRDSTNLTSSGLPCPLNPTLSSPPGPTLPSPPKHILPDLAPSSSFERTPSLSSSISSGSSLMNHSFTNRGAPPFTPRPPWETPDLVRSSPEQIESIWPETLSDALPSSSSSPGAVQWRSGDWICPSDTCSFHNFSRNDRCIVCHCAKPTAISTRTQSINHPIASYNQAQPESISPARPNLQKTYPSTSVPPSPMFPGMEAFSPLMGSSFRPLHLSSSAPDFETCLRVNAPTFSPSLSSKIRPVSTGGNVSGQSVLGQPFLPYVGGLNLQNIQTIPTNESLSDRRDFALGSTEGTNPNIMKRRSLPRGLELTGLGEIPGSAYGRFDRARKSIQNMDTGEKLQPILNTGNTGPMVFQPGDWACGECGFVNWRRRDHCLRCFPAAKGNEVAGIAIATSVMMANQLAQDTPPIHRPTPTLGSMVSSPTSITPQPGLFTNATFSGPKHAREESLDMTQKTASFDAFGRKVSSPRPLSLDSYSSAGLQQAQHRKHGLCNSLSNILSSASVVDELSNFDTVWKIKTYK</sequence>
<keyword evidence="6" id="KW-0732">Signal</keyword>
<feature type="signal peptide" evidence="6">
    <location>
        <begin position="1"/>
        <end position="21"/>
    </location>
</feature>
<evidence type="ECO:0000256" key="2">
    <source>
        <dbReference type="ARBA" id="ARBA00022771"/>
    </source>
</evidence>
<evidence type="ECO:0000256" key="1">
    <source>
        <dbReference type="ARBA" id="ARBA00022723"/>
    </source>
</evidence>
<keyword evidence="1" id="KW-0479">Metal-binding</keyword>
<feature type="domain" description="RanBP2-type" evidence="7">
    <location>
        <begin position="545"/>
        <end position="568"/>
    </location>
</feature>
<dbReference type="InterPro" id="IPR001876">
    <property type="entry name" value="Znf_RanBP2"/>
</dbReference>
<keyword evidence="2 4" id="KW-0863">Zinc-finger</keyword>
<dbReference type="Gene3D" id="4.10.1060.10">
    <property type="entry name" value="Zinc finger, RanBP2-type"/>
    <property type="match status" value="2"/>
</dbReference>
<dbReference type="SMART" id="SM00547">
    <property type="entry name" value="ZnF_RBZ"/>
    <property type="match status" value="2"/>
</dbReference>
<dbReference type="EMBL" id="LN483142">
    <property type="protein sequence ID" value="CED82697.1"/>
    <property type="molecule type" value="Genomic_DNA"/>
</dbReference>
<proteinExistence type="predicted"/>
<dbReference type="GO" id="GO:0003729">
    <property type="term" value="F:mRNA binding"/>
    <property type="evidence" value="ECO:0007669"/>
    <property type="project" value="TreeGrafter"/>
</dbReference>
<evidence type="ECO:0000256" key="4">
    <source>
        <dbReference type="PROSITE-ProRule" id="PRU00322"/>
    </source>
</evidence>
<feature type="domain" description="RanBP2-type" evidence="7">
    <location>
        <begin position="308"/>
        <end position="339"/>
    </location>
</feature>
<feature type="chain" id="PRO_5002522342" evidence="6">
    <location>
        <begin position="22"/>
        <end position="711"/>
    </location>
</feature>
<dbReference type="PANTHER" id="PTHR23111">
    <property type="entry name" value="ZINC FINGER PROTEIN"/>
    <property type="match status" value="1"/>
</dbReference>
<protein>
    <submittedName>
        <fullName evidence="8">RNA-binding Ran Zn-finger protein and related proteins</fullName>
    </submittedName>
</protein>
<dbReference type="InterPro" id="IPR036443">
    <property type="entry name" value="Znf_RanBP2_sf"/>
</dbReference>
<feature type="region of interest" description="Disordered" evidence="5">
    <location>
        <begin position="190"/>
        <end position="276"/>
    </location>
</feature>
<dbReference type="AlphaFoldDB" id="A0A0F7SKM2"/>
<dbReference type="PROSITE" id="PS01358">
    <property type="entry name" value="ZF_RANBP2_1"/>
    <property type="match status" value="2"/>
</dbReference>
<keyword evidence="3" id="KW-0862">Zinc</keyword>
<dbReference type="PROSITE" id="PS50199">
    <property type="entry name" value="ZF_RANBP2_2"/>
    <property type="match status" value="2"/>
</dbReference>
<accession>A0A0F7SKM2</accession>
<dbReference type="GO" id="GO:0008270">
    <property type="term" value="F:zinc ion binding"/>
    <property type="evidence" value="ECO:0007669"/>
    <property type="project" value="UniProtKB-KW"/>
</dbReference>
<evidence type="ECO:0000256" key="3">
    <source>
        <dbReference type="ARBA" id="ARBA00022833"/>
    </source>
</evidence>
<evidence type="ECO:0000313" key="8">
    <source>
        <dbReference type="EMBL" id="CED82697.1"/>
    </source>
</evidence>
<reference evidence="8" key="1">
    <citation type="submission" date="2014-08" db="EMBL/GenBank/DDBJ databases">
        <authorList>
            <person name="Sharma Rahul"/>
            <person name="Thines Marco"/>
        </authorList>
    </citation>
    <scope>NUCLEOTIDE SEQUENCE</scope>
</reference>
<organism evidence="8">
    <name type="scientific">Phaffia rhodozyma</name>
    <name type="common">Yeast</name>
    <name type="synonym">Xanthophyllomyces dendrorhous</name>
    <dbReference type="NCBI Taxonomy" id="264483"/>
    <lineage>
        <taxon>Eukaryota</taxon>
        <taxon>Fungi</taxon>
        <taxon>Dikarya</taxon>
        <taxon>Basidiomycota</taxon>
        <taxon>Agaricomycotina</taxon>
        <taxon>Tremellomycetes</taxon>
        <taxon>Cystofilobasidiales</taxon>
        <taxon>Mrakiaceae</taxon>
        <taxon>Phaffia</taxon>
    </lineage>
</organism>
<name>A0A0F7SKM2_PHARH</name>
<feature type="compositionally biased region" description="Pro residues" evidence="5">
    <location>
        <begin position="211"/>
        <end position="224"/>
    </location>
</feature>
<evidence type="ECO:0000256" key="6">
    <source>
        <dbReference type="SAM" id="SignalP"/>
    </source>
</evidence>
<dbReference type="SUPFAM" id="SSF90209">
    <property type="entry name" value="Ran binding protein zinc finger-like"/>
    <property type="match status" value="2"/>
</dbReference>
<feature type="compositionally biased region" description="Low complexity" evidence="5">
    <location>
        <begin position="240"/>
        <end position="251"/>
    </location>
</feature>
<dbReference type="Pfam" id="PF00641">
    <property type="entry name" value="Zn_ribbon_RanBP"/>
    <property type="match status" value="1"/>
</dbReference>
<evidence type="ECO:0000259" key="7">
    <source>
        <dbReference type="PROSITE" id="PS50199"/>
    </source>
</evidence>